<evidence type="ECO:0000256" key="2">
    <source>
        <dbReference type="ARBA" id="ARBA00010617"/>
    </source>
</evidence>
<comment type="subcellular location">
    <subcellularLocation>
        <location evidence="1">Membrane</location>
        <topology evidence="1">Single-pass membrane protein</topology>
    </subcellularLocation>
</comment>
<feature type="binding site" description="axial binding residue" evidence="7">
    <location>
        <position position="63"/>
    </location>
    <ligand>
        <name>heme</name>
        <dbReference type="ChEBI" id="CHEBI:30413"/>
    </ligand>
    <ligandPart>
        <name>Fe</name>
        <dbReference type="ChEBI" id="CHEBI:18248"/>
    </ligandPart>
</feature>
<dbReference type="GO" id="GO:0016705">
    <property type="term" value="F:oxidoreductase activity, acting on paired donors, with incorporation or reduction of molecular oxygen"/>
    <property type="evidence" value="ECO:0007669"/>
    <property type="project" value="InterPro"/>
</dbReference>
<dbReference type="InterPro" id="IPR002401">
    <property type="entry name" value="Cyt_P450_E_grp-I"/>
</dbReference>
<keyword evidence="7 8" id="KW-0349">Heme</keyword>
<comment type="similarity">
    <text evidence="2 8">Belongs to the cytochrome P450 family.</text>
</comment>
<dbReference type="InterPro" id="IPR001128">
    <property type="entry name" value="Cyt_P450"/>
</dbReference>
<proteinExistence type="inferred from homology"/>
<protein>
    <submittedName>
        <fullName evidence="9">Cytochrome</fullName>
    </submittedName>
</protein>
<evidence type="ECO:0000256" key="5">
    <source>
        <dbReference type="ARBA" id="ARBA00023002"/>
    </source>
</evidence>
<dbReference type="InterPro" id="IPR017972">
    <property type="entry name" value="Cyt_P450_CS"/>
</dbReference>
<gene>
    <name evidence="9" type="ORF">Sradi_2896000</name>
</gene>
<accession>A0AAW2RY10</accession>
<keyword evidence="5 8" id="KW-0560">Oxidoreductase</keyword>
<keyword evidence="7 8" id="KW-0408">Iron</keyword>
<keyword evidence="6" id="KW-0472">Membrane</keyword>
<keyword evidence="7 8" id="KW-0479">Metal-binding</keyword>
<name>A0AAW2RY10_SESRA</name>
<reference evidence="9" key="1">
    <citation type="submission" date="2020-06" db="EMBL/GenBank/DDBJ databases">
        <authorList>
            <person name="Li T."/>
            <person name="Hu X."/>
            <person name="Zhang T."/>
            <person name="Song X."/>
            <person name="Zhang H."/>
            <person name="Dai N."/>
            <person name="Sheng W."/>
            <person name="Hou X."/>
            <person name="Wei L."/>
        </authorList>
    </citation>
    <scope>NUCLEOTIDE SEQUENCE</scope>
    <source>
        <strain evidence="9">G02</strain>
        <tissue evidence="9">Leaf</tissue>
    </source>
</reference>
<evidence type="ECO:0000256" key="4">
    <source>
        <dbReference type="ARBA" id="ARBA00022989"/>
    </source>
</evidence>
<evidence type="ECO:0000256" key="6">
    <source>
        <dbReference type="ARBA" id="ARBA00023136"/>
    </source>
</evidence>
<organism evidence="9">
    <name type="scientific">Sesamum radiatum</name>
    <name type="common">Black benniseed</name>
    <dbReference type="NCBI Taxonomy" id="300843"/>
    <lineage>
        <taxon>Eukaryota</taxon>
        <taxon>Viridiplantae</taxon>
        <taxon>Streptophyta</taxon>
        <taxon>Embryophyta</taxon>
        <taxon>Tracheophyta</taxon>
        <taxon>Spermatophyta</taxon>
        <taxon>Magnoliopsida</taxon>
        <taxon>eudicotyledons</taxon>
        <taxon>Gunneridae</taxon>
        <taxon>Pentapetalae</taxon>
        <taxon>asterids</taxon>
        <taxon>lamiids</taxon>
        <taxon>Lamiales</taxon>
        <taxon>Pedaliaceae</taxon>
        <taxon>Sesamum</taxon>
    </lineage>
</organism>
<keyword evidence="4" id="KW-1133">Transmembrane helix</keyword>
<evidence type="ECO:0000256" key="8">
    <source>
        <dbReference type="RuleBase" id="RU000461"/>
    </source>
</evidence>
<dbReference type="PANTHER" id="PTHR47956:SF49">
    <property type="entry name" value="CYTOCHROME P450 83B1"/>
    <property type="match status" value="1"/>
</dbReference>
<dbReference type="GO" id="GO:0016020">
    <property type="term" value="C:membrane"/>
    <property type="evidence" value="ECO:0007669"/>
    <property type="project" value="UniProtKB-SubCell"/>
</dbReference>
<evidence type="ECO:0000256" key="1">
    <source>
        <dbReference type="ARBA" id="ARBA00004167"/>
    </source>
</evidence>
<dbReference type="GO" id="GO:0020037">
    <property type="term" value="F:heme binding"/>
    <property type="evidence" value="ECO:0007669"/>
    <property type="project" value="InterPro"/>
</dbReference>
<comment type="caution">
    <text evidence="9">The sequence shown here is derived from an EMBL/GenBank/DDBJ whole genome shotgun (WGS) entry which is preliminary data.</text>
</comment>
<dbReference type="SUPFAM" id="SSF48264">
    <property type="entry name" value="Cytochrome P450"/>
    <property type="match status" value="1"/>
</dbReference>
<dbReference type="EMBL" id="JACGWJ010000012">
    <property type="protein sequence ID" value="KAL0385017.1"/>
    <property type="molecule type" value="Genomic_DNA"/>
</dbReference>
<comment type="cofactor">
    <cofactor evidence="7">
        <name>heme</name>
        <dbReference type="ChEBI" id="CHEBI:30413"/>
    </cofactor>
</comment>
<keyword evidence="8" id="KW-0503">Monooxygenase</keyword>
<dbReference type="PRINTS" id="PR00463">
    <property type="entry name" value="EP450I"/>
</dbReference>
<dbReference type="PROSITE" id="PS00086">
    <property type="entry name" value="CYTOCHROME_P450"/>
    <property type="match status" value="1"/>
</dbReference>
<sequence>MHPKWLRNSTKTLVHINAWAIHRDPKVWKDADEFVPERFLDSEIDVKGHDPELIPFGIGRRGCPGMMMAMAMVELVLANLLYAFDWELPPGMKDGDLDFDVEPGLTMPKKNALCLVAKPMQF</sequence>
<evidence type="ECO:0000256" key="7">
    <source>
        <dbReference type="PIRSR" id="PIRSR602401-1"/>
    </source>
</evidence>
<dbReference type="InterPro" id="IPR036396">
    <property type="entry name" value="Cyt_P450_sf"/>
</dbReference>
<evidence type="ECO:0000313" key="9">
    <source>
        <dbReference type="EMBL" id="KAL0385017.1"/>
    </source>
</evidence>
<dbReference type="GO" id="GO:0005506">
    <property type="term" value="F:iron ion binding"/>
    <property type="evidence" value="ECO:0007669"/>
    <property type="project" value="InterPro"/>
</dbReference>
<dbReference type="Pfam" id="PF00067">
    <property type="entry name" value="p450"/>
    <property type="match status" value="1"/>
</dbReference>
<dbReference type="InterPro" id="IPR050193">
    <property type="entry name" value="Cytochrome_P450_71"/>
</dbReference>
<keyword evidence="3" id="KW-0812">Transmembrane</keyword>
<dbReference type="PANTHER" id="PTHR47956">
    <property type="entry name" value="CYTOCHROME P450 71B11-RELATED"/>
    <property type="match status" value="1"/>
</dbReference>
<evidence type="ECO:0000256" key="3">
    <source>
        <dbReference type="ARBA" id="ARBA00022692"/>
    </source>
</evidence>
<dbReference type="GO" id="GO:0004497">
    <property type="term" value="F:monooxygenase activity"/>
    <property type="evidence" value="ECO:0007669"/>
    <property type="project" value="UniProtKB-KW"/>
</dbReference>
<reference evidence="9" key="2">
    <citation type="journal article" date="2024" name="Plant">
        <title>Genomic evolution and insights into agronomic trait innovations of Sesamum species.</title>
        <authorList>
            <person name="Miao H."/>
            <person name="Wang L."/>
            <person name="Qu L."/>
            <person name="Liu H."/>
            <person name="Sun Y."/>
            <person name="Le M."/>
            <person name="Wang Q."/>
            <person name="Wei S."/>
            <person name="Zheng Y."/>
            <person name="Lin W."/>
            <person name="Duan Y."/>
            <person name="Cao H."/>
            <person name="Xiong S."/>
            <person name="Wang X."/>
            <person name="Wei L."/>
            <person name="Li C."/>
            <person name="Ma Q."/>
            <person name="Ju M."/>
            <person name="Zhao R."/>
            <person name="Li G."/>
            <person name="Mu C."/>
            <person name="Tian Q."/>
            <person name="Mei H."/>
            <person name="Zhang T."/>
            <person name="Gao T."/>
            <person name="Zhang H."/>
        </authorList>
    </citation>
    <scope>NUCLEOTIDE SEQUENCE</scope>
    <source>
        <strain evidence="9">G02</strain>
    </source>
</reference>
<dbReference type="AlphaFoldDB" id="A0AAW2RY10"/>
<dbReference type="Gene3D" id="1.10.630.10">
    <property type="entry name" value="Cytochrome P450"/>
    <property type="match status" value="1"/>
</dbReference>